<organism evidence="3 4">
    <name type="scientific">Manihot esculenta</name>
    <name type="common">Cassava</name>
    <name type="synonym">Jatropha manihot</name>
    <dbReference type="NCBI Taxonomy" id="3983"/>
    <lineage>
        <taxon>Eukaryota</taxon>
        <taxon>Viridiplantae</taxon>
        <taxon>Streptophyta</taxon>
        <taxon>Embryophyta</taxon>
        <taxon>Tracheophyta</taxon>
        <taxon>Spermatophyta</taxon>
        <taxon>Magnoliopsida</taxon>
        <taxon>eudicotyledons</taxon>
        <taxon>Gunneridae</taxon>
        <taxon>Pentapetalae</taxon>
        <taxon>rosids</taxon>
        <taxon>fabids</taxon>
        <taxon>Malpighiales</taxon>
        <taxon>Euphorbiaceae</taxon>
        <taxon>Crotonoideae</taxon>
        <taxon>Manihoteae</taxon>
        <taxon>Manihot</taxon>
    </lineage>
</organism>
<protein>
    <submittedName>
        <fullName evidence="3">Uncharacterized protein</fullName>
    </submittedName>
</protein>
<evidence type="ECO:0000313" key="4">
    <source>
        <dbReference type="Proteomes" id="UP000091857"/>
    </source>
</evidence>
<proteinExistence type="predicted"/>
<dbReference type="STRING" id="3983.A0A2C9WEK7"/>
<gene>
    <name evidence="3" type="ORF">MANES_02G117611v8</name>
</gene>
<sequence length="181" mass="19867">MAANLLFSCNSNSIRASYSTIFLGVRPRLLHLDQPTMGITYASRKCSHRLLVVAATEGSANSSKSEETVPSWARPDSDEPPPWAQDEANANANSANQNFEIPFFVYLLASAITAIAAIGSVFEYVNQNPVFGILKSDSIFYAPLLGFFAFTGIPTSAFLWFKSVQVANKEAEEQDRRDGYL</sequence>
<accession>A0A2C9WEK7</accession>
<dbReference type="Gramene" id="Manes.02G117611.1.v8.1">
    <property type="protein sequence ID" value="Manes.02G117611.1.v8.1.CDS"/>
    <property type="gene ID" value="Manes.02G117611.v8.1"/>
</dbReference>
<feature type="region of interest" description="Disordered" evidence="1">
    <location>
        <begin position="61"/>
        <end position="88"/>
    </location>
</feature>
<dbReference type="Proteomes" id="UP000091857">
    <property type="component" value="Chromosome 2"/>
</dbReference>
<keyword evidence="2" id="KW-0812">Transmembrane</keyword>
<keyword evidence="2" id="KW-1133">Transmembrane helix</keyword>
<keyword evidence="4" id="KW-1185">Reference proteome</keyword>
<reference evidence="4" key="1">
    <citation type="journal article" date="2016" name="Nat. Biotechnol.">
        <title>Sequencing wild and cultivated cassava and related species reveals extensive interspecific hybridization and genetic diversity.</title>
        <authorList>
            <person name="Bredeson J.V."/>
            <person name="Lyons J.B."/>
            <person name="Prochnik S.E."/>
            <person name="Wu G.A."/>
            <person name="Ha C.M."/>
            <person name="Edsinger-Gonzales E."/>
            <person name="Grimwood J."/>
            <person name="Schmutz J."/>
            <person name="Rabbi I.Y."/>
            <person name="Egesi C."/>
            <person name="Nauluvula P."/>
            <person name="Lebot V."/>
            <person name="Ndunguru J."/>
            <person name="Mkamilo G."/>
            <person name="Bart R.S."/>
            <person name="Setter T.L."/>
            <person name="Gleadow R.M."/>
            <person name="Kulakow P."/>
            <person name="Ferguson M.E."/>
            <person name="Rounsley S."/>
            <person name="Rokhsar D.S."/>
        </authorList>
    </citation>
    <scope>NUCLEOTIDE SEQUENCE [LARGE SCALE GENOMIC DNA]</scope>
    <source>
        <strain evidence="4">cv. AM560-2</strain>
    </source>
</reference>
<keyword evidence="2" id="KW-0472">Membrane</keyword>
<evidence type="ECO:0000256" key="2">
    <source>
        <dbReference type="SAM" id="Phobius"/>
    </source>
</evidence>
<evidence type="ECO:0000313" key="3">
    <source>
        <dbReference type="EMBL" id="OAY57709.1"/>
    </source>
</evidence>
<dbReference type="EMBL" id="CM004388">
    <property type="protein sequence ID" value="OAY57709.1"/>
    <property type="molecule type" value="Genomic_DNA"/>
</dbReference>
<dbReference type="PANTHER" id="PTHR36042:SF1">
    <property type="entry name" value="OS05G0490900 PROTEIN"/>
    <property type="match status" value="1"/>
</dbReference>
<feature type="transmembrane region" description="Helical" evidence="2">
    <location>
        <begin position="138"/>
        <end position="161"/>
    </location>
</feature>
<dbReference type="AlphaFoldDB" id="A0A2C9WEK7"/>
<name>A0A2C9WEK7_MANES</name>
<dbReference type="OrthoDB" id="2013891at2759"/>
<evidence type="ECO:0000256" key="1">
    <source>
        <dbReference type="SAM" id="MobiDB-lite"/>
    </source>
</evidence>
<comment type="caution">
    <text evidence="3">The sequence shown here is derived from an EMBL/GenBank/DDBJ whole genome shotgun (WGS) entry which is preliminary data.</text>
</comment>
<dbReference type="PANTHER" id="PTHR36042">
    <property type="entry name" value="OS05G0490900 PROTEIN"/>
    <property type="match status" value="1"/>
</dbReference>
<feature type="transmembrane region" description="Helical" evidence="2">
    <location>
        <begin position="103"/>
        <end position="126"/>
    </location>
</feature>
<dbReference type="OMA" id="MARVYCV"/>